<sequence>MLLDMMRLDKRRRGAMPHGEDAPDDGARQEDLAAGQHVVVRLLGELVRLQDGRGVALAPEPEHGEGEARARDDLEQVGPGAQQGGERLGEADVPADVGPQAADAVGADDEPDLEAAEAAAEGDLPVAVVGDEAAVGVGVLEDGEAHAQGVGQPGAVAHVQQAAVEVDEQPLVHVDVVAVEAREHGRQVLVLGAHERGAGVGRVHVHPDLALAGALLLGRQGGGGRDLVEDVGDAVEVVDGAGVGGAEGGREVEDLEPARAQARDGAAQLGARHPVPVGGVDGDGAEPDAGDLRGLLRRRVRGGAAEGDEPRAPQRHGVLALLVVGDVRRRLAQVLVPRGDHDGRDGLGRRAVDHAAAPRRAGREVAGRQGEGPRQPVEHDGLELRHHGRADPVERRAREGRGVHLAQHRGEAAGGGEPC</sequence>
<evidence type="ECO:0000313" key="3">
    <source>
        <dbReference type="Proteomes" id="UP000054516"/>
    </source>
</evidence>
<name>A0A1S8A5G3_ROSNE</name>
<feature type="compositionally biased region" description="Basic and acidic residues" evidence="1">
    <location>
        <begin position="376"/>
        <end position="402"/>
    </location>
</feature>
<reference evidence="2" key="1">
    <citation type="submission" date="2016-03" db="EMBL/GenBank/DDBJ databases">
        <title>Draft genome sequence of Rosellinia necatrix.</title>
        <authorList>
            <person name="Kanematsu S."/>
        </authorList>
    </citation>
    <scope>NUCLEOTIDE SEQUENCE [LARGE SCALE GENOMIC DNA]</scope>
    <source>
        <strain evidence="2">W97</strain>
    </source>
</reference>
<organism evidence="2">
    <name type="scientific">Rosellinia necatrix</name>
    <name type="common">White root-rot fungus</name>
    <dbReference type="NCBI Taxonomy" id="77044"/>
    <lineage>
        <taxon>Eukaryota</taxon>
        <taxon>Fungi</taxon>
        <taxon>Dikarya</taxon>
        <taxon>Ascomycota</taxon>
        <taxon>Pezizomycotina</taxon>
        <taxon>Sordariomycetes</taxon>
        <taxon>Xylariomycetidae</taxon>
        <taxon>Xylariales</taxon>
        <taxon>Xylariaceae</taxon>
        <taxon>Rosellinia</taxon>
    </lineage>
</organism>
<dbReference type="EMBL" id="DF977447">
    <property type="protein sequence ID" value="GAW25135.1"/>
    <property type="molecule type" value="Genomic_DNA"/>
</dbReference>
<protein>
    <submittedName>
        <fullName evidence="2">Putative aromatic-L-amino-acid decarboxylase</fullName>
    </submittedName>
</protein>
<feature type="region of interest" description="Disordered" evidence="1">
    <location>
        <begin position="267"/>
        <end position="289"/>
    </location>
</feature>
<dbReference type="Proteomes" id="UP000054516">
    <property type="component" value="Unassembled WGS sequence"/>
</dbReference>
<feature type="compositionally biased region" description="Basic and acidic residues" evidence="1">
    <location>
        <begin position="18"/>
        <end position="31"/>
    </location>
</feature>
<evidence type="ECO:0000313" key="2">
    <source>
        <dbReference type="EMBL" id="GAW25135.1"/>
    </source>
</evidence>
<accession>A0A1S8A5G3</accession>
<feature type="compositionally biased region" description="Basic and acidic residues" evidence="1">
    <location>
        <begin position="342"/>
        <end position="353"/>
    </location>
</feature>
<gene>
    <name evidence="2" type="ORF">SAMD00023353_0200470</name>
</gene>
<keyword evidence="3" id="KW-1185">Reference proteome</keyword>
<feature type="region of interest" description="Disordered" evidence="1">
    <location>
        <begin position="51"/>
        <end position="99"/>
    </location>
</feature>
<dbReference type="AlphaFoldDB" id="A0A1S8A5G3"/>
<feature type="region of interest" description="Disordered" evidence="1">
    <location>
        <begin position="342"/>
        <end position="419"/>
    </location>
</feature>
<feature type="compositionally biased region" description="Basic and acidic residues" evidence="1">
    <location>
        <begin position="60"/>
        <end position="74"/>
    </location>
</feature>
<proteinExistence type="predicted"/>
<feature type="region of interest" description="Disordered" evidence="1">
    <location>
        <begin position="1"/>
        <end position="31"/>
    </location>
</feature>
<evidence type="ECO:0000256" key="1">
    <source>
        <dbReference type="SAM" id="MobiDB-lite"/>
    </source>
</evidence>